<dbReference type="Proteomes" id="UP000070544">
    <property type="component" value="Unassembled WGS sequence"/>
</dbReference>
<feature type="region of interest" description="Disordered" evidence="1">
    <location>
        <begin position="98"/>
        <end position="118"/>
    </location>
</feature>
<proteinExistence type="predicted"/>
<evidence type="ECO:0000259" key="2">
    <source>
        <dbReference type="Pfam" id="PF00085"/>
    </source>
</evidence>
<dbReference type="SUPFAM" id="SSF52833">
    <property type="entry name" value="Thioredoxin-like"/>
    <property type="match status" value="1"/>
</dbReference>
<dbReference type="InterPro" id="IPR013766">
    <property type="entry name" value="Thioredoxin_domain"/>
</dbReference>
<name>A0A139AP03_GONPJ</name>
<feature type="region of interest" description="Disordered" evidence="1">
    <location>
        <begin position="22"/>
        <end position="84"/>
    </location>
</feature>
<dbReference type="EMBL" id="KQ965743">
    <property type="protein sequence ID" value="KXS18225.1"/>
    <property type="molecule type" value="Genomic_DNA"/>
</dbReference>
<reference evidence="3 4" key="1">
    <citation type="journal article" date="2015" name="Genome Biol. Evol.">
        <title>Phylogenomic analyses indicate that early fungi evolved digesting cell walls of algal ancestors of land plants.</title>
        <authorList>
            <person name="Chang Y."/>
            <person name="Wang S."/>
            <person name="Sekimoto S."/>
            <person name="Aerts A.L."/>
            <person name="Choi C."/>
            <person name="Clum A."/>
            <person name="LaButti K.M."/>
            <person name="Lindquist E.A."/>
            <person name="Yee Ngan C."/>
            <person name="Ohm R.A."/>
            <person name="Salamov A.A."/>
            <person name="Grigoriev I.V."/>
            <person name="Spatafora J.W."/>
            <person name="Berbee M.L."/>
        </authorList>
    </citation>
    <scope>NUCLEOTIDE SEQUENCE [LARGE SCALE GENOMIC DNA]</scope>
    <source>
        <strain evidence="3 4">JEL478</strain>
    </source>
</reference>
<dbReference type="Gene3D" id="3.40.30.10">
    <property type="entry name" value="Glutaredoxin"/>
    <property type="match status" value="1"/>
</dbReference>
<dbReference type="InterPro" id="IPR036249">
    <property type="entry name" value="Thioredoxin-like_sf"/>
</dbReference>
<keyword evidence="4" id="KW-1185">Reference proteome</keyword>
<evidence type="ECO:0000313" key="4">
    <source>
        <dbReference type="Proteomes" id="UP000070544"/>
    </source>
</evidence>
<sequence>MVRKKAEAPVKNAVPAAVALAEQDEDGEEVVAENKIQAVPKATGKRKAPEQELPDETPTGNSDEPQRTESVDAKLADKSVGQGQSSIDVAPAALSAAEAASKPVAKKPKKTPSNELKFSDDRIPEIRTVEELLRTVEARKAIEGNTLFAVEFGVKRGKPCQVVHAYLSSLTLAKLHTLKVDHDRSSAISHKYNVSYFPTVKFWRNGVIIAEEHRGADTELLGKCIKKLLK</sequence>
<dbReference type="AlphaFoldDB" id="A0A139AP03"/>
<protein>
    <recommendedName>
        <fullName evidence="2">Thioredoxin domain-containing protein</fullName>
    </recommendedName>
</protein>
<feature type="domain" description="Thioredoxin" evidence="2">
    <location>
        <begin position="145"/>
        <end position="225"/>
    </location>
</feature>
<feature type="compositionally biased region" description="Basic and acidic residues" evidence="1">
    <location>
        <begin position="64"/>
        <end position="77"/>
    </location>
</feature>
<dbReference type="Pfam" id="PF00085">
    <property type="entry name" value="Thioredoxin"/>
    <property type="match status" value="1"/>
</dbReference>
<evidence type="ECO:0000313" key="3">
    <source>
        <dbReference type="EMBL" id="KXS18225.1"/>
    </source>
</evidence>
<organism evidence="3 4">
    <name type="scientific">Gonapodya prolifera (strain JEL478)</name>
    <name type="common">Monoblepharis prolifera</name>
    <dbReference type="NCBI Taxonomy" id="1344416"/>
    <lineage>
        <taxon>Eukaryota</taxon>
        <taxon>Fungi</taxon>
        <taxon>Fungi incertae sedis</taxon>
        <taxon>Chytridiomycota</taxon>
        <taxon>Chytridiomycota incertae sedis</taxon>
        <taxon>Monoblepharidomycetes</taxon>
        <taxon>Monoblepharidales</taxon>
        <taxon>Gonapodyaceae</taxon>
        <taxon>Gonapodya</taxon>
    </lineage>
</organism>
<dbReference type="OrthoDB" id="294696at2759"/>
<accession>A0A139AP03</accession>
<feature type="compositionally biased region" description="Acidic residues" evidence="1">
    <location>
        <begin position="22"/>
        <end position="31"/>
    </location>
</feature>
<evidence type="ECO:0000256" key="1">
    <source>
        <dbReference type="SAM" id="MobiDB-lite"/>
    </source>
</evidence>
<gene>
    <name evidence="3" type="ORF">M427DRAFT_29939</name>
</gene>